<protein>
    <submittedName>
        <fullName evidence="1">8626_t:CDS:1</fullName>
    </submittedName>
</protein>
<evidence type="ECO:0000313" key="1">
    <source>
        <dbReference type="EMBL" id="CAG8630924.1"/>
    </source>
</evidence>
<proteinExistence type="predicted"/>
<accession>A0ACA9N8C3</accession>
<comment type="caution">
    <text evidence="1">The sequence shown here is derived from an EMBL/GenBank/DDBJ whole genome shotgun (WGS) entry which is preliminary data.</text>
</comment>
<organism evidence="1 2">
    <name type="scientific">Scutellospora calospora</name>
    <dbReference type="NCBI Taxonomy" id="85575"/>
    <lineage>
        <taxon>Eukaryota</taxon>
        <taxon>Fungi</taxon>
        <taxon>Fungi incertae sedis</taxon>
        <taxon>Mucoromycota</taxon>
        <taxon>Glomeromycotina</taxon>
        <taxon>Glomeromycetes</taxon>
        <taxon>Diversisporales</taxon>
        <taxon>Gigasporaceae</taxon>
        <taxon>Scutellospora</taxon>
    </lineage>
</organism>
<gene>
    <name evidence="1" type="ORF">SCALOS_LOCUS7969</name>
</gene>
<feature type="non-terminal residue" evidence="1">
    <location>
        <position position="1"/>
    </location>
</feature>
<evidence type="ECO:0000313" key="2">
    <source>
        <dbReference type="Proteomes" id="UP000789860"/>
    </source>
</evidence>
<sequence>SNTNQSDHYTIQDMYQALQQKVLESNIEAETVSKVSTIQS</sequence>
<keyword evidence="2" id="KW-1185">Reference proteome</keyword>
<name>A0ACA9N8C3_9GLOM</name>
<reference evidence="1" key="1">
    <citation type="submission" date="2021-06" db="EMBL/GenBank/DDBJ databases">
        <authorList>
            <person name="Kallberg Y."/>
            <person name="Tangrot J."/>
            <person name="Rosling A."/>
        </authorList>
    </citation>
    <scope>NUCLEOTIDE SEQUENCE</scope>
    <source>
        <strain evidence="1">AU212A</strain>
    </source>
</reference>
<dbReference type="Proteomes" id="UP000789860">
    <property type="component" value="Unassembled WGS sequence"/>
</dbReference>
<dbReference type="EMBL" id="CAJVPM010019659">
    <property type="protein sequence ID" value="CAG8630924.1"/>
    <property type="molecule type" value="Genomic_DNA"/>
</dbReference>